<gene>
    <name evidence="2" type="ORF">PHYSODRAFT_247425</name>
</gene>
<dbReference type="EMBL" id="JH159153">
    <property type="protein sequence ID" value="EGZ21699.1"/>
    <property type="molecule type" value="Genomic_DNA"/>
</dbReference>
<protein>
    <submittedName>
        <fullName evidence="2">Uncharacterized protein</fullName>
    </submittedName>
</protein>
<accession>G4Z684</accession>
<dbReference type="KEGG" id="psoj:PHYSODRAFT_247425"/>
<reference evidence="2 3" key="1">
    <citation type="journal article" date="2006" name="Science">
        <title>Phytophthora genome sequences uncover evolutionary origins and mechanisms of pathogenesis.</title>
        <authorList>
            <person name="Tyler B.M."/>
            <person name="Tripathy S."/>
            <person name="Zhang X."/>
            <person name="Dehal P."/>
            <person name="Jiang R.H."/>
            <person name="Aerts A."/>
            <person name="Arredondo F.D."/>
            <person name="Baxter L."/>
            <person name="Bensasson D."/>
            <person name="Beynon J.L."/>
            <person name="Chapman J."/>
            <person name="Damasceno C.M."/>
            <person name="Dorrance A.E."/>
            <person name="Dou D."/>
            <person name="Dickerman A.W."/>
            <person name="Dubchak I.L."/>
            <person name="Garbelotto M."/>
            <person name="Gijzen M."/>
            <person name="Gordon S.G."/>
            <person name="Govers F."/>
            <person name="Grunwald N.J."/>
            <person name="Huang W."/>
            <person name="Ivors K.L."/>
            <person name="Jones R.W."/>
            <person name="Kamoun S."/>
            <person name="Krampis K."/>
            <person name="Lamour K.H."/>
            <person name="Lee M.K."/>
            <person name="McDonald W.H."/>
            <person name="Medina M."/>
            <person name="Meijer H.J."/>
            <person name="Nordberg E.K."/>
            <person name="Maclean D.J."/>
            <person name="Ospina-Giraldo M.D."/>
            <person name="Morris P.F."/>
            <person name="Phuntumart V."/>
            <person name="Putnam N.H."/>
            <person name="Rash S."/>
            <person name="Rose J.K."/>
            <person name="Sakihama Y."/>
            <person name="Salamov A.A."/>
            <person name="Savidor A."/>
            <person name="Scheuring C.F."/>
            <person name="Smith B.M."/>
            <person name="Sobral B.W."/>
            <person name="Terry A."/>
            <person name="Torto-Alalibo T.A."/>
            <person name="Win J."/>
            <person name="Xu Z."/>
            <person name="Zhang H."/>
            <person name="Grigoriev I.V."/>
            <person name="Rokhsar D.S."/>
            <person name="Boore J.L."/>
        </authorList>
    </citation>
    <scope>NUCLEOTIDE SEQUENCE [LARGE SCALE GENOMIC DNA]</scope>
    <source>
        <strain evidence="2 3">P6497</strain>
    </source>
</reference>
<organism evidence="2 3">
    <name type="scientific">Phytophthora sojae (strain P6497)</name>
    <name type="common">Soybean stem and root rot agent</name>
    <name type="synonym">Phytophthora megasperma f. sp. glycines</name>
    <dbReference type="NCBI Taxonomy" id="1094619"/>
    <lineage>
        <taxon>Eukaryota</taxon>
        <taxon>Sar</taxon>
        <taxon>Stramenopiles</taxon>
        <taxon>Oomycota</taxon>
        <taxon>Peronosporomycetes</taxon>
        <taxon>Peronosporales</taxon>
        <taxon>Peronosporaceae</taxon>
        <taxon>Phytophthora</taxon>
    </lineage>
</organism>
<feature type="region of interest" description="Disordered" evidence="1">
    <location>
        <begin position="1"/>
        <end position="23"/>
    </location>
</feature>
<evidence type="ECO:0000313" key="3">
    <source>
        <dbReference type="Proteomes" id="UP000002640"/>
    </source>
</evidence>
<evidence type="ECO:0000256" key="1">
    <source>
        <dbReference type="SAM" id="MobiDB-lite"/>
    </source>
</evidence>
<keyword evidence="3" id="KW-1185">Reference proteome</keyword>
<dbReference type="Proteomes" id="UP000002640">
    <property type="component" value="Unassembled WGS sequence"/>
</dbReference>
<dbReference type="AlphaFoldDB" id="G4Z684"/>
<sequence>MSKRPKHSSGSQDPDADEASTKALQELEEASLTAQAAVDADAIGVAERHVEAVKLELSRAKSAESLLNSIVAAPHAWQLALQASEVVDQFEDFISLHALNRQLLRLPNASSKSFTARLATVDQFHSGSRSQLIASITAAAGSSEEGRIGWLHARCVSLFELLLILMATHTFRDDSWLAIFATSSPSFLKRKGLRLLAEATLRDLIHSSYGVTVVTESLLRLPGLATLLELSGLQASADTVWMDLTLSEVNPAAADQDMGPDRS</sequence>
<dbReference type="InParanoid" id="G4Z684"/>
<name>G4Z684_PHYSP</name>
<evidence type="ECO:0000313" key="2">
    <source>
        <dbReference type="EMBL" id="EGZ21699.1"/>
    </source>
</evidence>
<proteinExistence type="predicted"/>
<dbReference type="GeneID" id="20637714"/>
<dbReference type="SMR" id="G4Z684"/>
<dbReference type="RefSeq" id="XP_009524416.1">
    <property type="nucleotide sequence ID" value="XM_009526121.1"/>
</dbReference>